<keyword evidence="3" id="KW-1133">Transmembrane helix</keyword>
<feature type="transmembrane region" description="Helical" evidence="3">
    <location>
        <begin position="114"/>
        <end position="135"/>
    </location>
</feature>
<sequence>MPARAEILRSGLGALVGIGLTGLLAQGLGGLLPAPLPPALIPPMGASAVLLFAVPSSPLAQPWNLMAGNLVAALIGVSLAALLPAPVPAAAIAIGLAIAAMMVLRCLHPPSGAVALTAVLGGPAVHGLGYGFVLWPVMGNSLLLLGAALAYNRLAGRLYPHAPRSLHRTEDPPAFDRVGFTSADLDQALKDYGQFLDVNREDLENILRRTELKALRRRGGQILCGQVMSRDVIAVAPDTALSEAHALMRAHHIKALPVTDDQARILGIVTQTDLLDRADWRGGRPGIGFSRRLALALRGASAPNGTAKDIMTVPVKTVTPDMAIVEAIVLFAEAGLHHLPVVGDAGRLVGIVSQSDVLVAMLAERQGAA</sequence>
<keyword evidence="3" id="KW-0812">Transmembrane</keyword>
<comment type="caution">
    <text evidence="5">The sequence shown here is derived from an EMBL/GenBank/DDBJ whole genome shotgun (WGS) entry which is preliminary data.</text>
</comment>
<evidence type="ECO:0000256" key="2">
    <source>
        <dbReference type="PROSITE-ProRule" id="PRU00703"/>
    </source>
</evidence>
<feature type="transmembrane region" description="Helical" evidence="3">
    <location>
        <begin position="12"/>
        <end position="33"/>
    </location>
</feature>
<dbReference type="InterPro" id="IPR051257">
    <property type="entry name" value="Diverse_CBS-Domain"/>
</dbReference>
<evidence type="ECO:0000256" key="1">
    <source>
        <dbReference type="ARBA" id="ARBA00023122"/>
    </source>
</evidence>
<dbReference type="Proteomes" id="UP000186143">
    <property type="component" value="Unassembled WGS sequence"/>
</dbReference>
<protein>
    <recommendedName>
        <fullName evidence="4">CBS domain-containing protein</fullName>
    </recommendedName>
</protein>
<dbReference type="EMBL" id="MKIO01000018">
    <property type="protein sequence ID" value="OLP57405.1"/>
    <property type="molecule type" value="Genomic_DNA"/>
</dbReference>
<organism evidence="5 6">
    <name type="scientific">Xaviernesmea rhizosphaerae</name>
    <dbReference type="NCBI Taxonomy" id="1672749"/>
    <lineage>
        <taxon>Bacteria</taxon>
        <taxon>Pseudomonadati</taxon>
        <taxon>Pseudomonadota</taxon>
        <taxon>Alphaproteobacteria</taxon>
        <taxon>Hyphomicrobiales</taxon>
        <taxon>Rhizobiaceae</taxon>
        <taxon>Rhizobium/Agrobacterium group</taxon>
        <taxon>Xaviernesmea</taxon>
    </lineage>
</organism>
<gene>
    <name evidence="5" type="ORF">BJF92_16120</name>
</gene>
<dbReference type="Gene3D" id="3.10.580.10">
    <property type="entry name" value="CBS-domain"/>
    <property type="match status" value="2"/>
</dbReference>
<dbReference type="CDD" id="cd04600">
    <property type="entry name" value="CBS_pair_HPP_assoc"/>
    <property type="match status" value="1"/>
</dbReference>
<feature type="domain" description="CBS" evidence="4">
    <location>
        <begin position="228"/>
        <end position="286"/>
    </location>
</feature>
<keyword evidence="1 2" id="KW-0129">CBS domain</keyword>
<dbReference type="PANTHER" id="PTHR43080">
    <property type="entry name" value="CBS DOMAIN-CONTAINING PROTEIN CBSX3, MITOCHONDRIAL"/>
    <property type="match status" value="1"/>
</dbReference>
<keyword evidence="3" id="KW-0472">Membrane</keyword>
<proteinExistence type="predicted"/>
<dbReference type="Pfam" id="PF04982">
    <property type="entry name" value="TM_HPP"/>
    <property type="match status" value="1"/>
</dbReference>
<dbReference type="InterPro" id="IPR000644">
    <property type="entry name" value="CBS_dom"/>
</dbReference>
<dbReference type="STRING" id="1672749.BJF92_16120"/>
<dbReference type="OrthoDB" id="9811720at2"/>
<dbReference type="PROSITE" id="PS51371">
    <property type="entry name" value="CBS"/>
    <property type="match status" value="2"/>
</dbReference>
<dbReference type="Pfam" id="PF00571">
    <property type="entry name" value="CBS"/>
    <property type="match status" value="2"/>
</dbReference>
<dbReference type="SUPFAM" id="SSF54631">
    <property type="entry name" value="CBS-domain pair"/>
    <property type="match status" value="1"/>
</dbReference>
<evidence type="ECO:0000259" key="4">
    <source>
        <dbReference type="PROSITE" id="PS51371"/>
    </source>
</evidence>
<accession>A0A1Q9AQ13</accession>
<feature type="transmembrane region" description="Helical" evidence="3">
    <location>
        <begin position="63"/>
        <end position="83"/>
    </location>
</feature>
<dbReference type="AlphaFoldDB" id="A0A1Q9AQ13"/>
<dbReference type="InterPro" id="IPR058581">
    <property type="entry name" value="TM_HPP"/>
</dbReference>
<feature type="transmembrane region" description="Helical" evidence="3">
    <location>
        <begin position="89"/>
        <end position="107"/>
    </location>
</feature>
<dbReference type="InterPro" id="IPR046342">
    <property type="entry name" value="CBS_dom_sf"/>
</dbReference>
<evidence type="ECO:0000313" key="5">
    <source>
        <dbReference type="EMBL" id="OLP57405.1"/>
    </source>
</evidence>
<evidence type="ECO:0000256" key="3">
    <source>
        <dbReference type="SAM" id="Phobius"/>
    </source>
</evidence>
<name>A0A1Q9AQ13_9HYPH</name>
<reference evidence="5 6" key="1">
    <citation type="submission" date="2016-09" db="EMBL/GenBank/DDBJ databases">
        <title>Rhizobium sp. nov., a novel species isolated from the rice rhizosphere.</title>
        <authorList>
            <person name="Zhao J."/>
            <person name="Zhang X."/>
        </authorList>
    </citation>
    <scope>NUCLEOTIDE SEQUENCE [LARGE SCALE GENOMIC DNA]</scope>
    <source>
        <strain evidence="5 6">MH17</strain>
    </source>
</reference>
<evidence type="ECO:0000313" key="6">
    <source>
        <dbReference type="Proteomes" id="UP000186143"/>
    </source>
</evidence>
<feature type="domain" description="CBS" evidence="4">
    <location>
        <begin position="311"/>
        <end position="367"/>
    </location>
</feature>
<dbReference type="SMART" id="SM00116">
    <property type="entry name" value="CBS"/>
    <property type="match status" value="2"/>
</dbReference>
<feature type="transmembrane region" description="Helical" evidence="3">
    <location>
        <begin position="39"/>
        <end position="56"/>
    </location>
</feature>
<dbReference type="PANTHER" id="PTHR43080:SF29">
    <property type="entry name" value="OS02G0818000 PROTEIN"/>
    <property type="match status" value="1"/>
</dbReference>